<keyword evidence="1" id="KW-0813">Transport</keyword>
<dbReference type="Gene3D" id="3.40.50.300">
    <property type="entry name" value="P-loop containing nucleotide triphosphate hydrolases"/>
    <property type="match status" value="1"/>
</dbReference>
<organism evidence="6 7">
    <name type="scientific">Bordetella trematum</name>
    <dbReference type="NCBI Taxonomy" id="123899"/>
    <lineage>
        <taxon>Bacteria</taxon>
        <taxon>Pseudomonadati</taxon>
        <taxon>Pseudomonadota</taxon>
        <taxon>Betaproteobacteria</taxon>
        <taxon>Burkholderiales</taxon>
        <taxon>Alcaligenaceae</taxon>
        <taxon>Bordetella</taxon>
    </lineage>
</organism>
<protein>
    <submittedName>
        <fullName evidence="6">ATP-binding component of ABC transporter</fullName>
    </submittedName>
</protein>
<dbReference type="PROSITE" id="PS50893">
    <property type="entry name" value="ABC_TRANSPORTER_2"/>
    <property type="match status" value="1"/>
</dbReference>
<feature type="domain" description="ABC transporter" evidence="5">
    <location>
        <begin position="17"/>
        <end position="254"/>
    </location>
</feature>
<dbReference type="STRING" id="123899.SAMEA3906487_01372"/>
<sequence length="275" mass="29928">MTPDSSPVETLTVPPVISVTGLRTAFGDHVVHDNLNLTVYPGEILVLVGGSGSGKTVLLRQIIGLARPARGQVRILGHDLTQLSIRERQRLSERWGMLFQAGALFSALTVFDNVALPLRELRTLPEDLIQEVVMCRLAMVGLSAQDALKSPSDLSGGMIKRVALARALALDPELLFLDEPTAGLDPVRSDEFVELIQSLHRQLGFTVVMVTHDLDTLLALATRVAVLAEKRVIACDTVEHILKIDHPFIHSFFLGERGRRALGDLAPKETGNGKS</sequence>
<gene>
    <name evidence="6" type="ORF">SAMEA3906487_01372</name>
</gene>
<dbReference type="GeneID" id="56591338"/>
<keyword evidence="4 6" id="KW-0067">ATP-binding</keyword>
<dbReference type="GO" id="GO:0016887">
    <property type="term" value="F:ATP hydrolysis activity"/>
    <property type="evidence" value="ECO:0007669"/>
    <property type="project" value="InterPro"/>
</dbReference>
<dbReference type="eggNOG" id="COG1127">
    <property type="taxonomic scope" value="Bacteria"/>
</dbReference>
<dbReference type="Pfam" id="PF00005">
    <property type="entry name" value="ABC_tran"/>
    <property type="match status" value="1"/>
</dbReference>
<dbReference type="Proteomes" id="UP000076825">
    <property type="component" value="Chromosome 1"/>
</dbReference>
<dbReference type="InterPro" id="IPR027417">
    <property type="entry name" value="P-loop_NTPase"/>
</dbReference>
<dbReference type="GO" id="GO:0005524">
    <property type="term" value="F:ATP binding"/>
    <property type="evidence" value="ECO:0007669"/>
    <property type="project" value="UniProtKB-KW"/>
</dbReference>
<dbReference type="PROSITE" id="PS00211">
    <property type="entry name" value="ABC_TRANSPORTER_1"/>
    <property type="match status" value="1"/>
</dbReference>
<dbReference type="OrthoDB" id="9802264at2"/>
<evidence type="ECO:0000259" key="5">
    <source>
        <dbReference type="PROSITE" id="PS50893"/>
    </source>
</evidence>
<evidence type="ECO:0000256" key="4">
    <source>
        <dbReference type="ARBA" id="ARBA00022840"/>
    </source>
</evidence>
<dbReference type="CDD" id="cd03261">
    <property type="entry name" value="ABC_Org_Solvent_Resistant"/>
    <property type="match status" value="1"/>
</dbReference>
<evidence type="ECO:0000313" key="6">
    <source>
        <dbReference type="EMBL" id="SAI68639.1"/>
    </source>
</evidence>
<evidence type="ECO:0000313" key="7">
    <source>
        <dbReference type="Proteomes" id="UP000076825"/>
    </source>
</evidence>
<dbReference type="PATRIC" id="fig|123899.6.peg.1350"/>
<keyword evidence="3" id="KW-0547">Nucleotide-binding</keyword>
<evidence type="ECO:0000256" key="3">
    <source>
        <dbReference type="ARBA" id="ARBA00022741"/>
    </source>
</evidence>
<dbReference type="RefSeq" id="WP_025514168.1">
    <property type="nucleotide sequence ID" value="NZ_CP016340.1"/>
</dbReference>
<dbReference type="InterPro" id="IPR003593">
    <property type="entry name" value="AAA+_ATPase"/>
</dbReference>
<dbReference type="KEGG" id="btrm:SAMEA390648701372"/>
<keyword evidence="2" id="KW-1003">Cell membrane</keyword>
<keyword evidence="2" id="KW-0472">Membrane</keyword>
<dbReference type="InterPro" id="IPR003439">
    <property type="entry name" value="ABC_transporter-like_ATP-bd"/>
</dbReference>
<dbReference type="InterPro" id="IPR017871">
    <property type="entry name" value="ABC_transporter-like_CS"/>
</dbReference>
<keyword evidence="7" id="KW-1185">Reference proteome</keyword>
<name>A0A157SE33_9BORD</name>
<reference evidence="6 7" key="1">
    <citation type="submission" date="2016-04" db="EMBL/GenBank/DDBJ databases">
        <authorList>
            <consortium name="Pathogen Informatics"/>
        </authorList>
    </citation>
    <scope>NUCLEOTIDE SEQUENCE [LARGE SCALE GENOMIC DNA]</scope>
    <source>
        <strain evidence="6 7">H044680328</strain>
    </source>
</reference>
<evidence type="ECO:0000256" key="1">
    <source>
        <dbReference type="ARBA" id="ARBA00022448"/>
    </source>
</evidence>
<evidence type="ECO:0000256" key="2">
    <source>
        <dbReference type="ARBA" id="ARBA00022475"/>
    </source>
</evidence>
<dbReference type="SUPFAM" id="SSF52540">
    <property type="entry name" value="P-loop containing nucleoside triphosphate hydrolases"/>
    <property type="match status" value="1"/>
</dbReference>
<dbReference type="EMBL" id="LT546645">
    <property type="protein sequence ID" value="SAI68639.1"/>
    <property type="molecule type" value="Genomic_DNA"/>
</dbReference>
<accession>A0A157SE33</accession>
<dbReference type="PANTHER" id="PTHR43023">
    <property type="entry name" value="PROTEIN TRIGALACTOSYLDIACYLGLYCEROL 3, CHLOROPLASTIC"/>
    <property type="match status" value="1"/>
</dbReference>
<dbReference type="AlphaFoldDB" id="A0A157SE33"/>
<dbReference type="PANTHER" id="PTHR43023:SF3">
    <property type="entry name" value="PROTEIN TRIGALACTOSYLDIACYLGLYCEROL 3, CHLOROPLASTIC"/>
    <property type="match status" value="1"/>
</dbReference>
<dbReference type="SMART" id="SM00382">
    <property type="entry name" value="AAA"/>
    <property type="match status" value="1"/>
</dbReference>
<proteinExistence type="predicted"/>